<accession>A0A427XFZ1</accession>
<feature type="compositionally biased region" description="Basic and acidic residues" evidence="2">
    <location>
        <begin position="287"/>
        <end position="311"/>
    </location>
</feature>
<name>A0A427XFZ1_9TREE</name>
<dbReference type="PANTHER" id="PTHR31977">
    <property type="entry name" value="UPF0696 PROTEIN C11ORF68"/>
    <property type="match status" value="1"/>
</dbReference>
<organism evidence="3 4">
    <name type="scientific">Apiotrichum porosum</name>
    <dbReference type="NCBI Taxonomy" id="105984"/>
    <lineage>
        <taxon>Eukaryota</taxon>
        <taxon>Fungi</taxon>
        <taxon>Dikarya</taxon>
        <taxon>Basidiomycota</taxon>
        <taxon>Agaricomycotina</taxon>
        <taxon>Tremellomycetes</taxon>
        <taxon>Trichosporonales</taxon>
        <taxon>Trichosporonaceae</taxon>
        <taxon>Apiotrichum</taxon>
    </lineage>
</organism>
<dbReference type="EMBL" id="RSCE01000015">
    <property type="protein sequence ID" value="RSH77687.1"/>
    <property type="molecule type" value="Genomic_DNA"/>
</dbReference>
<dbReference type="Gene3D" id="3.30.760.10">
    <property type="entry name" value="RNA Cap, Translation Initiation Factor Eif4e"/>
    <property type="match status" value="1"/>
</dbReference>
<dbReference type="InterPro" id="IPR015034">
    <property type="entry name" value="Bles03"/>
</dbReference>
<keyword evidence="4" id="KW-1185">Reference proteome</keyword>
<comment type="caution">
    <text evidence="3">The sequence shown here is derived from an EMBL/GenBank/DDBJ whole genome shotgun (WGS) entry which is preliminary data.</text>
</comment>
<dbReference type="AlphaFoldDB" id="A0A427XFZ1"/>
<dbReference type="STRING" id="105984.A0A427XFZ1"/>
<gene>
    <name evidence="3" type="ORF">EHS24_003253</name>
</gene>
<evidence type="ECO:0000313" key="4">
    <source>
        <dbReference type="Proteomes" id="UP000279236"/>
    </source>
</evidence>
<dbReference type="RefSeq" id="XP_028472834.1">
    <property type="nucleotide sequence ID" value="XM_028618946.1"/>
</dbReference>
<dbReference type="InterPro" id="IPR023398">
    <property type="entry name" value="TIF_eIF4e-like"/>
</dbReference>
<evidence type="ECO:0000256" key="2">
    <source>
        <dbReference type="SAM" id="MobiDB-lite"/>
    </source>
</evidence>
<dbReference type="OrthoDB" id="10067381at2759"/>
<reference evidence="3 4" key="1">
    <citation type="submission" date="2018-11" db="EMBL/GenBank/DDBJ databases">
        <title>Genome sequence of Apiotrichum porosum DSM 27194.</title>
        <authorList>
            <person name="Aliyu H."/>
            <person name="Gorte O."/>
            <person name="Ochsenreither K."/>
        </authorList>
    </citation>
    <scope>NUCLEOTIDE SEQUENCE [LARGE SCALE GENOMIC DNA]</scope>
    <source>
        <strain evidence="3 4">DSM 27194</strain>
    </source>
</reference>
<dbReference type="Pfam" id="PF08939">
    <property type="entry name" value="Bles03"/>
    <property type="match status" value="1"/>
</dbReference>
<dbReference type="PANTHER" id="PTHR31977:SF1">
    <property type="entry name" value="UPF0696 PROTEIN C11ORF68"/>
    <property type="match status" value="1"/>
</dbReference>
<evidence type="ECO:0000256" key="1">
    <source>
        <dbReference type="ARBA" id="ARBA00010568"/>
    </source>
</evidence>
<dbReference type="Proteomes" id="UP000279236">
    <property type="component" value="Unassembled WGS sequence"/>
</dbReference>
<evidence type="ECO:0000313" key="3">
    <source>
        <dbReference type="EMBL" id="RSH77687.1"/>
    </source>
</evidence>
<protein>
    <submittedName>
        <fullName evidence="3">Uncharacterized protein</fullName>
    </submittedName>
</protein>
<dbReference type="SUPFAM" id="SSF55418">
    <property type="entry name" value="eIF4e-like"/>
    <property type="match status" value="1"/>
</dbReference>
<comment type="similarity">
    <text evidence="1">Belongs to the UPF0696 family.</text>
</comment>
<sequence length="335" mass="36905">MVTETYYWTPQSDLSIDEYLKKCKPSVVTNADTAVSIDLWMLVDISGSTSAFPRKKTRVVPAAMHSRLLKRRALSDMTKRYLAVEANDEIPVRAKKGVKSKKAVRDEIHVEAAEAIKGIAQETKYVHGKWVLFANENVDSAWGKIARSIAFGPLKDVGVTAAKVAPKNLYEPDRGHVICIYFKDVYDKDLARRILVVLLKDHGLNPTGVKSDLYTLLDLDSQHPSKIRTTVWRPNEVIDGGAAAVKALQDEYSPSKEAARNKKAAAAAAAGDLDKDTAADGTDDSNGEIKPESEAKVGEKRQNADENEKVVKRPKTAATKYKENDMFAASDSEDE</sequence>
<feature type="region of interest" description="Disordered" evidence="2">
    <location>
        <begin position="268"/>
        <end position="335"/>
    </location>
</feature>
<proteinExistence type="inferred from homology"/>
<dbReference type="GeneID" id="39587796"/>